<name>A0ABZ1DYA6_9RHOB</name>
<feature type="compositionally biased region" description="Low complexity" evidence="1">
    <location>
        <begin position="95"/>
        <end position="108"/>
    </location>
</feature>
<reference evidence="3 4" key="1">
    <citation type="submission" date="2023-09" db="EMBL/GenBank/DDBJ databases">
        <title>Thioclava shenzhenensis sp. nov., a multidrug resistant bacteria-antagonizing species isolated from coastal seawater.</title>
        <authorList>
            <person name="Long M."/>
        </authorList>
    </citation>
    <scope>NUCLEOTIDE SEQUENCE [LARGE SCALE GENOMIC DNA]</scope>
    <source>
        <strain evidence="3 4">FTW29</strain>
    </source>
</reference>
<keyword evidence="4" id="KW-1185">Reference proteome</keyword>
<gene>
    <name evidence="3" type="ORF">RPE78_00210</name>
</gene>
<keyword evidence="2" id="KW-0732">Signal</keyword>
<evidence type="ECO:0008006" key="5">
    <source>
        <dbReference type="Google" id="ProtNLM"/>
    </source>
</evidence>
<dbReference type="RefSeq" id="WP_406720901.1">
    <property type="nucleotide sequence ID" value="NZ_CP135443.1"/>
</dbReference>
<accession>A0ABZ1DYA6</accession>
<evidence type="ECO:0000313" key="4">
    <source>
        <dbReference type="Proteomes" id="UP001623290"/>
    </source>
</evidence>
<feature type="chain" id="PRO_5047314225" description="Muramidase (Phage lambda lysozyme)" evidence="2">
    <location>
        <begin position="27"/>
        <end position="289"/>
    </location>
</feature>
<evidence type="ECO:0000256" key="1">
    <source>
        <dbReference type="SAM" id="MobiDB-lite"/>
    </source>
</evidence>
<organism evidence="3 4">
    <name type="scientific">Thioclava litoralis</name>
    <dbReference type="NCBI Taxonomy" id="3076557"/>
    <lineage>
        <taxon>Bacteria</taxon>
        <taxon>Pseudomonadati</taxon>
        <taxon>Pseudomonadota</taxon>
        <taxon>Alphaproteobacteria</taxon>
        <taxon>Rhodobacterales</taxon>
        <taxon>Paracoccaceae</taxon>
        <taxon>Thioclava</taxon>
    </lineage>
</organism>
<evidence type="ECO:0000256" key="2">
    <source>
        <dbReference type="SAM" id="SignalP"/>
    </source>
</evidence>
<dbReference type="Gene3D" id="1.10.530.10">
    <property type="match status" value="1"/>
</dbReference>
<dbReference type="Proteomes" id="UP001623290">
    <property type="component" value="Chromosome"/>
</dbReference>
<evidence type="ECO:0000313" key="3">
    <source>
        <dbReference type="EMBL" id="WRY33752.1"/>
    </source>
</evidence>
<sequence length="289" mass="30779">MRQNGPLPIVLSLLLAAGGAASSATAQPVSLLAAQGAFVERSQALIPALQTRKQAAQPLVQLASLPREDSAPAPTGASSSGSLFTGAQGSSFFAPSPARPRALSPRGLSPQALPDPMAPITSMAPFLRQGSSEAEWIRHLIAQAEAGPMGYDAVQYGAKRRPARVPSQMTLGEIYAWIEATPGQPHAIGRYQFIPTTLRRLAASLQLGPEVRFSPNVQDRLADLLLEEAGLSQLLAGDLTRRRFMNNLAKIWAGLPTSNGQSHYDGYAGNKATMSWAKFDREMARIFPG</sequence>
<dbReference type="SUPFAM" id="SSF53955">
    <property type="entry name" value="Lysozyme-like"/>
    <property type="match status" value="1"/>
</dbReference>
<proteinExistence type="predicted"/>
<dbReference type="InterPro" id="IPR023346">
    <property type="entry name" value="Lysozyme-like_dom_sf"/>
</dbReference>
<dbReference type="EMBL" id="CP135443">
    <property type="protein sequence ID" value="WRY33752.1"/>
    <property type="molecule type" value="Genomic_DNA"/>
</dbReference>
<protein>
    <recommendedName>
        <fullName evidence="5">Muramidase (Phage lambda lysozyme)</fullName>
    </recommendedName>
</protein>
<feature type="signal peptide" evidence="2">
    <location>
        <begin position="1"/>
        <end position="26"/>
    </location>
</feature>
<feature type="region of interest" description="Disordered" evidence="1">
    <location>
        <begin position="95"/>
        <end position="115"/>
    </location>
</feature>